<dbReference type="GO" id="GO:0006900">
    <property type="term" value="P:vesicle budding from membrane"/>
    <property type="evidence" value="ECO:0007669"/>
    <property type="project" value="TreeGrafter"/>
</dbReference>
<dbReference type="GO" id="GO:0000815">
    <property type="term" value="C:ESCRT III complex"/>
    <property type="evidence" value="ECO:0007669"/>
    <property type="project" value="TreeGrafter"/>
</dbReference>
<sequence>MMSGSIPSPIPPSILALPPYATTSPSRLQALYSDISRQKHSNPTSYHSNVEWWRKALEVIVSSGLQTDGSSRLVLRADARLMERVRVQGVGKPLALGAVITELRASKALIPLADFLGAKESIYDPGWLPARIAAFVVGKPLWWALEQMGVVGEEGLLGGGSSRSNKDTSWWGEYVFVSLLERAAGEVLERQARRVGGVGDRLYSFDGFRQEFGSVLGAEGSLTEGDATVLLKFLERDKKAVLFDKEVIKFLADDLSAPREINGADRGILELRGAVQNLHAQVDELQHKMDECTLKAAAALRQKQKAVALSHLRLKKQLEDLLSKRLGSLDNLESTLLRVEAAAGDIEIMKSYESSTATLRAILGHPSLQKESIEATLDALAEVNADAKEVDEAVRIGAEVAVGVSDVIDEGELEDELRALVLEAEQEKQEKAELDQLAEAMATQATLEGAGEVPDSVPSSTTDGTRLKVTLT</sequence>
<dbReference type="Pfam" id="PF25880">
    <property type="entry name" value="WHD_CHMP7_1st"/>
    <property type="match status" value="1"/>
</dbReference>
<dbReference type="InterPro" id="IPR005024">
    <property type="entry name" value="Snf7_fam"/>
</dbReference>
<comment type="caution">
    <text evidence="3">The sequence shown here is derived from an EMBL/GenBank/DDBJ whole genome shotgun (WGS) entry which is preliminary data.</text>
</comment>
<evidence type="ECO:0000256" key="1">
    <source>
        <dbReference type="SAM" id="Coils"/>
    </source>
</evidence>
<dbReference type="AlphaFoldDB" id="A0A9P3PF50"/>
<dbReference type="Proteomes" id="UP001063166">
    <property type="component" value="Unassembled WGS sequence"/>
</dbReference>
<dbReference type="GO" id="GO:0009898">
    <property type="term" value="C:cytoplasmic side of plasma membrane"/>
    <property type="evidence" value="ECO:0007669"/>
    <property type="project" value="TreeGrafter"/>
</dbReference>
<dbReference type="GO" id="GO:0005771">
    <property type="term" value="C:multivesicular body"/>
    <property type="evidence" value="ECO:0007669"/>
    <property type="project" value="TreeGrafter"/>
</dbReference>
<dbReference type="EMBL" id="BRPK01000002">
    <property type="protein sequence ID" value="GLB34835.1"/>
    <property type="molecule type" value="Genomic_DNA"/>
</dbReference>
<gene>
    <name evidence="3" type="ORF">LshimejAT787_0204000</name>
</gene>
<keyword evidence="1" id="KW-0175">Coiled coil</keyword>
<evidence type="ECO:0000313" key="4">
    <source>
        <dbReference type="Proteomes" id="UP001063166"/>
    </source>
</evidence>
<protein>
    <submittedName>
        <fullName evidence="3">Snf7</fullName>
    </submittedName>
</protein>
<organism evidence="3 4">
    <name type="scientific">Lyophyllum shimeji</name>
    <name type="common">Hon-shimeji</name>
    <name type="synonym">Tricholoma shimeji</name>
    <dbReference type="NCBI Taxonomy" id="47721"/>
    <lineage>
        <taxon>Eukaryota</taxon>
        <taxon>Fungi</taxon>
        <taxon>Dikarya</taxon>
        <taxon>Basidiomycota</taxon>
        <taxon>Agaricomycotina</taxon>
        <taxon>Agaricomycetes</taxon>
        <taxon>Agaricomycetidae</taxon>
        <taxon>Agaricales</taxon>
        <taxon>Tricholomatineae</taxon>
        <taxon>Lyophyllaceae</taxon>
        <taxon>Lyophyllum</taxon>
    </lineage>
</organism>
<dbReference type="OrthoDB" id="10250120at2759"/>
<accession>A0A9P3PF50</accession>
<dbReference type="PANTHER" id="PTHR22761:SF96">
    <property type="entry name" value="BCDNA.GH08385"/>
    <property type="match status" value="1"/>
</dbReference>
<evidence type="ECO:0000256" key="2">
    <source>
        <dbReference type="SAM" id="MobiDB-lite"/>
    </source>
</evidence>
<dbReference type="Pfam" id="PF03357">
    <property type="entry name" value="Snf7"/>
    <property type="match status" value="1"/>
</dbReference>
<feature type="region of interest" description="Disordered" evidence="2">
    <location>
        <begin position="447"/>
        <end position="472"/>
    </location>
</feature>
<dbReference type="Gene3D" id="1.10.287.1060">
    <property type="entry name" value="ESAT-6-like"/>
    <property type="match status" value="1"/>
</dbReference>
<feature type="coiled-coil region" evidence="1">
    <location>
        <begin position="370"/>
        <end position="444"/>
    </location>
</feature>
<feature type="coiled-coil region" evidence="1">
    <location>
        <begin position="268"/>
        <end position="302"/>
    </location>
</feature>
<proteinExistence type="predicted"/>
<dbReference type="GO" id="GO:0032511">
    <property type="term" value="P:late endosome to vacuole transport via multivesicular body sorting pathway"/>
    <property type="evidence" value="ECO:0007669"/>
    <property type="project" value="TreeGrafter"/>
</dbReference>
<evidence type="ECO:0000313" key="3">
    <source>
        <dbReference type="EMBL" id="GLB34835.1"/>
    </source>
</evidence>
<keyword evidence="4" id="KW-1185">Reference proteome</keyword>
<name>A0A9P3PF50_LYOSH</name>
<reference evidence="3" key="1">
    <citation type="submission" date="2022-07" db="EMBL/GenBank/DDBJ databases">
        <title>The genome of Lyophyllum shimeji provides insight into the initial evolution of ectomycorrhizal fungal genome.</title>
        <authorList>
            <person name="Kobayashi Y."/>
            <person name="Shibata T."/>
            <person name="Hirakawa H."/>
            <person name="Shigenobu S."/>
            <person name="Nishiyama T."/>
            <person name="Yamada A."/>
            <person name="Hasebe M."/>
            <person name="Kawaguchi M."/>
        </authorList>
    </citation>
    <scope>NUCLEOTIDE SEQUENCE</scope>
    <source>
        <strain evidence="3">AT787</strain>
    </source>
</reference>
<dbReference type="PANTHER" id="PTHR22761">
    <property type="entry name" value="CHARGED MULTIVESICULAR BODY PROTEIN"/>
    <property type="match status" value="1"/>
</dbReference>